<keyword evidence="2" id="KW-0455">Luminescence</keyword>
<protein>
    <submittedName>
        <fullName evidence="5">NAD(P)H-flavin reductase</fullName>
    </submittedName>
</protein>
<dbReference type="Pfam" id="PF00175">
    <property type="entry name" value="NAD_binding_1"/>
    <property type="match status" value="1"/>
</dbReference>
<evidence type="ECO:0000259" key="4">
    <source>
        <dbReference type="PROSITE" id="PS51384"/>
    </source>
</evidence>
<evidence type="ECO:0000313" key="6">
    <source>
        <dbReference type="Proteomes" id="UP000287908"/>
    </source>
</evidence>
<name>A0A432Z722_9GAMM</name>
<dbReference type="InterPro" id="IPR017927">
    <property type="entry name" value="FAD-bd_FR_type"/>
</dbReference>
<feature type="domain" description="FAD-binding FR-type" evidence="4">
    <location>
        <begin position="2"/>
        <end position="100"/>
    </location>
</feature>
<keyword evidence="1" id="KW-0560">Oxidoreductase</keyword>
<dbReference type="GO" id="GO:0016491">
    <property type="term" value="F:oxidoreductase activity"/>
    <property type="evidence" value="ECO:0007669"/>
    <property type="project" value="UniProtKB-KW"/>
</dbReference>
<dbReference type="PANTHER" id="PTHR47354">
    <property type="entry name" value="NADH OXIDOREDUCTASE HCR"/>
    <property type="match status" value="1"/>
</dbReference>
<sequence>MAEQFTCQAGISRQLAEYVWEVNVELPKAVEFKAGQYLQVVMGERDKRPFSIASEPSEHHQWLLHVGATPDNAYAGEVLERIKRDGQLVIEAPDGDAFLQLPQQHPIILIAGGTGFSYTYSILQKLLKEGLQQPVYLYWGARARQDLYLHERLQTLASDHPLFHYRPVLESADSDWPYAIGLVHHAVVTERDDLSQCHIYMAGRFEMVRVIRDDFVTRGVSLQQLHADALAFI</sequence>
<organism evidence="5 6">
    <name type="scientific">Idiomarina seosinensis</name>
    <dbReference type="NCBI Taxonomy" id="281739"/>
    <lineage>
        <taxon>Bacteria</taxon>
        <taxon>Pseudomonadati</taxon>
        <taxon>Pseudomonadota</taxon>
        <taxon>Gammaproteobacteria</taxon>
        <taxon>Alteromonadales</taxon>
        <taxon>Idiomarinaceae</taxon>
        <taxon>Idiomarina</taxon>
    </lineage>
</organism>
<comment type="similarity">
    <text evidence="3">Belongs to the Fre/LuxG FAD/NAD(P) flavoprotein oxidoreductase family.</text>
</comment>
<evidence type="ECO:0000256" key="2">
    <source>
        <dbReference type="ARBA" id="ARBA00023223"/>
    </source>
</evidence>
<dbReference type="Gene3D" id="2.40.30.10">
    <property type="entry name" value="Translation factors"/>
    <property type="match status" value="1"/>
</dbReference>
<dbReference type="CDD" id="cd06189">
    <property type="entry name" value="flavin_oxioreductase"/>
    <property type="match status" value="1"/>
</dbReference>
<dbReference type="NCBIfam" id="NF005963">
    <property type="entry name" value="PRK08051.1"/>
    <property type="match status" value="1"/>
</dbReference>
<dbReference type="GO" id="GO:0008218">
    <property type="term" value="P:bioluminescence"/>
    <property type="evidence" value="ECO:0007669"/>
    <property type="project" value="UniProtKB-KW"/>
</dbReference>
<dbReference type="PROSITE" id="PS51384">
    <property type="entry name" value="FAD_FR"/>
    <property type="match status" value="1"/>
</dbReference>
<keyword evidence="6" id="KW-1185">Reference proteome</keyword>
<accession>A0A432Z722</accession>
<dbReference type="Gene3D" id="3.40.50.80">
    <property type="entry name" value="Nucleotide-binding domain of ferredoxin-NADP reductase (FNR) module"/>
    <property type="match status" value="1"/>
</dbReference>
<reference evidence="5 6" key="1">
    <citation type="journal article" date="2011" name="Front. Microbiol.">
        <title>Genomic signatures of strain selection and enhancement in Bacillus atrophaeus var. globigii, a historical biowarfare simulant.</title>
        <authorList>
            <person name="Gibbons H.S."/>
            <person name="Broomall S.M."/>
            <person name="McNew L.A."/>
            <person name="Daligault H."/>
            <person name="Chapman C."/>
            <person name="Bruce D."/>
            <person name="Karavis M."/>
            <person name="Krepps M."/>
            <person name="McGregor P.A."/>
            <person name="Hong C."/>
            <person name="Park K.H."/>
            <person name="Akmal A."/>
            <person name="Feldman A."/>
            <person name="Lin J.S."/>
            <person name="Chang W.E."/>
            <person name="Higgs B.W."/>
            <person name="Demirev P."/>
            <person name="Lindquist J."/>
            <person name="Liem A."/>
            <person name="Fochler E."/>
            <person name="Read T.D."/>
            <person name="Tapia R."/>
            <person name="Johnson S."/>
            <person name="Bishop-Lilly K.A."/>
            <person name="Detter C."/>
            <person name="Han C."/>
            <person name="Sozhamannan S."/>
            <person name="Rosenzweig C.N."/>
            <person name="Skowronski E.W."/>
        </authorList>
    </citation>
    <scope>NUCLEOTIDE SEQUENCE [LARGE SCALE GENOMIC DNA]</scope>
    <source>
        <strain evidence="5 6">CL-SP19</strain>
    </source>
</reference>
<dbReference type="EMBL" id="PIQF01000004">
    <property type="protein sequence ID" value="RUO73704.1"/>
    <property type="molecule type" value="Genomic_DNA"/>
</dbReference>
<dbReference type="PANTHER" id="PTHR47354:SF7">
    <property type="entry name" value="NAD(P)H-FLAVIN REDUCTASE"/>
    <property type="match status" value="1"/>
</dbReference>
<dbReference type="SUPFAM" id="SSF52343">
    <property type="entry name" value="Ferredoxin reductase-like, C-terminal NADP-linked domain"/>
    <property type="match status" value="1"/>
</dbReference>
<dbReference type="SUPFAM" id="SSF63380">
    <property type="entry name" value="Riboflavin synthase domain-like"/>
    <property type="match status" value="1"/>
</dbReference>
<dbReference type="PRINTS" id="PR00410">
    <property type="entry name" value="PHEHYDRXLASE"/>
</dbReference>
<dbReference type="InterPro" id="IPR017938">
    <property type="entry name" value="Riboflavin_synthase-like_b-brl"/>
</dbReference>
<comment type="caution">
    <text evidence="5">The sequence shown here is derived from an EMBL/GenBank/DDBJ whole genome shotgun (WGS) entry which is preliminary data.</text>
</comment>
<dbReference type="OrthoDB" id="9806195at2"/>
<evidence type="ECO:0000256" key="1">
    <source>
        <dbReference type="ARBA" id="ARBA00023002"/>
    </source>
</evidence>
<dbReference type="AlphaFoldDB" id="A0A432Z722"/>
<gene>
    <name evidence="5" type="ORF">CWI81_11820</name>
</gene>
<dbReference type="Proteomes" id="UP000287908">
    <property type="component" value="Unassembled WGS sequence"/>
</dbReference>
<dbReference type="InterPro" id="IPR050415">
    <property type="entry name" value="MRET"/>
</dbReference>
<proteinExistence type="inferred from homology"/>
<dbReference type="RefSeq" id="WP_126785505.1">
    <property type="nucleotide sequence ID" value="NZ_PIQF01000004.1"/>
</dbReference>
<dbReference type="InterPro" id="IPR001433">
    <property type="entry name" value="OxRdtase_FAD/NAD-bd"/>
</dbReference>
<evidence type="ECO:0000256" key="3">
    <source>
        <dbReference type="ARBA" id="ARBA00038177"/>
    </source>
</evidence>
<evidence type="ECO:0000313" key="5">
    <source>
        <dbReference type="EMBL" id="RUO73704.1"/>
    </source>
</evidence>
<dbReference type="InterPro" id="IPR039261">
    <property type="entry name" value="FNR_nucleotide-bd"/>
</dbReference>